<dbReference type="EMBL" id="JAPDRP010000003">
    <property type="protein sequence ID" value="KAJ9648598.1"/>
    <property type="molecule type" value="Genomic_DNA"/>
</dbReference>
<dbReference type="Proteomes" id="UP001172680">
    <property type="component" value="Unassembled WGS sequence"/>
</dbReference>
<organism evidence="1 2">
    <name type="scientific">Coniosporium tulheliwenetii</name>
    <dbReference type="NCBI Taxonomy" id="3383036"/>
    <lineage>
        <taxon>Eukaryota</taxon>
        <taxon>Fungi</taxon>
        <taxon>Dikarya</taxon>
        <taxon>Ascomycota</taxon>
        <taxon>Pezizomycotina</taxon>
        <taxon>Dothideomycetes</taxon>
        <taxon>Dothideomycetes incertae sedis</taxon>
        <taxon>Coniosporium</taxon>
    </lineage>
</organism>
<reference evidence="1" key="1">
    <citation type="submission" date="2022-10" db="EMBL/GenBank/DDBJ databases">
        <title>Culturing micro-colonial fungi from biological soil crusts in the Mojave desert and describing Neophaeococcomyces mojavensis, and introducing the new genera and species Taxawa tesnikishii.</title>
        <authorList>
            <person name="Kurbessoian T."/>
            <person name="Stajich J.E."/>
        </authorList>
    </citation>
    <scope>NUCLEOTIDE SEQUENCE</scope>
    <source>
        <strain evidence="1">JES_115</strain>
    </source>
</reference>
<accession>A0ACC2ZLX8</accession>
<proteinExistence type="predicted"/>
<gene>
    <name evidence="1" type="primary">NPL4</name>
    <name evidence="1" type="ORF">H2199_001453</name>
</gene>
<comment type="caution">
    <text evidence="1">The sequence shown here is derived from an EMBL/GenBank/DDBJ whole genome shotgun (WGS) entry which is preliminary data.</text>
</comment>
<keyword evidence="2" id="KW-1185">Reference proteome</keyword>
<protein>
    <submittedName>
        <fullName evidence="1">Nuclear protein localization protein 4</fullName>
    </submittedName>
</protein>
<sequence>MQKSPPAASLSDSEAETGNPKSDFPSILPQIAEKLPKNADLSSITVSNKPQGGDARLLSSLRGVTFQRIGLGHGSLLFLEYQDQDGQANGHASADGASATETRRLNGRAVDPSESISFAPPPLESATKFIKNPWETVKQSPLDDRLDKQDGKIPRPRDPKMCRHGPKGMCDYCMPLEPYNPTYLEDKKIKHLSFHSYLRKVNQGKNKPESGSSYMPPLSEPYYRVRPDCPSGHAPWPEGICTKCQPSAISMQRQEFRMVDHVEFSSPALINTLLDFWRTSGSQRLGILYGRYEEYTEVPLGTKAVVEAIYEPPQVDEPDGISLGEWENEKEIDELAQMCGLQQVGVIFTDLLDSGAGDGTVVCKRHIDSYFLSSLEIIWAARYQAKHPRPTKWSETGRFGSNFVTCVVSGDEEGQITVSAYQASNATVEMVRADIIEPSAEPSVMLVQDEDEESQLGRARYIPEVFYRRINEYGANVQENAKPSFPVEYLLVTLTHGFPTSANPLFKKIEFPIENREAIGVSQEFSTLAKQLNASAGGPNLGTPKGIETVSDFHMLCFIHGVGILEKNEERLLCRVATQHDASDGFQLQHSPGWATLLAILKESGEQRPSSKRPLSPTSAAASDAAESLAKRVRGRPKSLEEVTAQDHTIRTLSRVLQSSNLPHMLFYGPPGTGKTSTILALARQLYGPDLIKTRVLELNASDERGISIVREKVKDFARMQLSNPPSGPAGKSIGGGIRIVVLDEADSMTQDAQSALRRTMETYSRITRFCLVCNYVTRIIDPLASRCSKFRFKSLGAESAAQRLEDIARLEGAGGSGAGGEEEGGDQDSMDVDEEEGAAGRDAVSARTVEEIAGVVPDETIERLLQAMQPRSKGAVYDAVASCVSDMVADGWSATQVVGQMYEKVMFDERIPGLQKNRIAMVFSETDKRLVDGADEHLEMLDLALRISEIYAGS</sequence>
<evidence type="ECO:0000313" key="2">
    <source>
        <dbReference type="Proteomes" id="UP001172680"/>
    </source>
</evidence>
<name>A0ACC2ZLX8_9PEZI</name>
<evidence type="ECO:0000313" key="1">
    <source>
        <dbReference type="EMBL" id="KAJ9648598.1"/>
    </source>
</evidence>